<dbReference type="SUPFAM" id="SSF53474">
    <property type="entry name" value="alpha/beta-Hydrolases"/>
    <property type="match status" value="1"/>
</dbReference>
<dbReference type="Gene3D" id="3.40.50.1820">
    <property type="entry name" value="alpha/beta hydrolase"/>
    <property type="match status" value="1"/>
</dbReference>
<dbReference type="RefSeq" id="XP_064481316.1">
    <property type="nucleotide sequence ID" value="XM_064625246.1"/>
</dbReference>
<dbReference type="PANTHER" id="PTHR13617:SF14">
    <property type="entry name" value="PROTEIN ABHD18"/>
    <property type="match status" value="1"/>
</dbReference>
<dbReference type="Pfam" id="PF09752">
    <property type="entry name" value="ABHD18"/>
    <property type="match status" value="1"/>
</dbReference>
<name>A0A2R5L848_9ACAR</name>
<dbReference type="InterPro" id="IPR029058">
    <property type="entry name" value="AB_hydrolase_fold"/>
</dbReference>
<dbReference type="EMBL" id="GGLE01001514">
    <property type="protein sequence ID" value="MBY05640.1"/>
    <property type="molecule type" value="Transcribed_RNA"/>
</dbReference>
<accession>A0A2R5L848</accession>
<dbReference type="InterPro" id="IPR019149">
    <property type="entry name" value="ABHD18"/>
</dbReference>
<dbReference type="PANTHER" id="PTHR13617">
    <property type="entry name" value="PROTEIN ABHD18"/>
    <property type="match status" value="1"/>
</dbReference>
<evidence type="ECO:0000313" key="1">
    <source>
        <dbReference type="EMBL" id="MBY05640.1"/>
    </source>
</evidence>
<dbReference type="GeneID" id="135394487"/>
<evidence type="ECO:0008006" key="2">
    <source>
        <dbReference type="Google" id="ProtNLM"/>
    </source>
</evidence>
<proteinExistence type="predicted"/>
<organism evidence="1">
    <name type="scientific">Ornithodoros turicata</name>
    <dbReference type="NCBI Taxonomy" id="34597"/>
    <lineage>
        <taxon>Eukaryota</taxon>
        <taxon>Metazoa</taxon>
        <taxon>Ecdysozoa</taxon>
        <taxon>Arthropoda</taxon>
        <taxon>Chelicerata</taxon>
        <taxon>Arachnida</taxon>
        <taxon>Acari</taxon>
        <taxon>Parasitiformes</taxon>
        <taxon>Ixodida</taxon>
        <taxon>Ixodoidea</taxon>
        <taxon>Argasidae</taxon>
        <taxon>Ornithodorinae</taxon>
        <taxon>Ornithodoros</taxon>
    </lineage>
</organism>
<sequence length="446" mass="50840">MTQTSRLDAVYRSALLSKYFIKGWGKPDNMKRLFDFKKRMTSRETCSQLVPSDYPVSIDKVEEHSSYRILEGHMTSPFVQYLPEVVPKESHKAWFQVLLPRHWVTEPLRPVCIHLAGTGDHHFWRRRTLTCRPLLKECGIGSIILENPFYGLRKPKDQVRSNLHCVSDIFVMGGCLVLESLALLHWCEREGFGPLGITGISMGGHMASLAGANWHKPLGIIPCLSWTTASCVFTQGVMSGAIPWDLLQSQYFSDHVFREEIEQIIHSPERNAAFSAGQHFARNYPASMENYKKLSSEIESESPQLQEVRRNSILASLEFPSRQVQQMEALNFMRGIMDECTHLENFARPIDTSLAVCVAAIRDAYVLREGLKSLLEIWPGCEVRYVDCGHVMAFIFSQHIFRKAIADSLDKTSIKYYGRSLYEEQQPALNMAIPKQDMEMAKKSEA</sequence>
<protein>
    <recommendedName>
        <fullName evidence="2">Protein ABHD18</fullName>
    </recommendedName>
</protein>
<reference evidence="1" key="1">
    <citation type="submission" date="2018-03" db="EMBL/GenBank/DDBJ databases">
        <title>The relapsing fever spirochete Borrelia turicatae persists in the highly oxidative environment of its soft-bodied tick vector.</title>
        <authorList>
            <person name="Bourret T.J."/>
            <person name="Boyle W.K."/>
            <person name="Valenzuela J.G."/>
            <person name="Oliveira F."/>
            <person name="Lopez J.E."/>
        </authorList>
    </citation>
    <scope>NUCLEOTIDE SEQUENCE</scope>
    <source>
        <strain evidence="1">Kansas strain/isolate</strain>
        <tissue evidence="1">Salivary glands</tissue>
    </source>
</reference>
<dbReference type="KEGG" id="oti:135394487"/>
<dbReference type="AlphaFoldDB" id="A0A2R5L848"/>